<dbReference type="Proteomes" id="UP001596388">
    <property type="component" value="Unassembled WGS sequence"/>
</dbReference>
<proteinExistence type="predicted"/>
<protein>
    <submittedName>
        <fullName evidence="3">SDR family NAD(P)-dependent oxidoreductase</fullName>
    </submittedName>
</protein>
<dbReference type="SUPFAM" id="SSF51735">
    <property type="entry name" value="NAD(P)-binding Rossmann-fold domains"/>
    <property type="match status" value="1"/>
</dbReference>
<accession>A0ABD5WUZ8</accession>
<dbReference type="AlphaFoldDB" id="A0ABD5WUZ8"/>
<keyword evidence="4" id="KW-1185">Reference proteome</keyword>
<evidence type="ECO:0000256" key="2">
    <source>
        <dbReference type="SAM" id="MobiDB-lite"/>
    </source>
</evidence>
<gene>
    <name evidence="3" type="ORF">ACFQKD_03315</name>
</gene>
<dbReference type="Gene3D" id="3.40.50.720">
    <property type="entry name" value="NAD(P)-binding Rossmann-like Domain"/>
    <property type="match status" value="1"/>
</dbReference>
<dbReference type="PRINTS" id="PR00081">
    <property type="entry name" value="GDHRDH"/>
</dbReference>
<dbReference type="PANTHER" id="PTHR43157:SF31">
    <property type="entry name" value="PHOSPHATIDYLINOSITOL-GLYCAN BIOSYNTHESIS CLASS F PROTEIN"/>
    <property type="match status" value="1"/>
</dbReference>
<reference evidence="3 4" key="1">
    <citation type="journal article" date="2019" name="Int. J. Syst. Evol. Microbiol.">
        <title>The Global Catalogue of Microorganisms (GCM) 10K type strain sequencing project: providing services to taxonomists for standard genome sequencing and annotation.</title>
        <authorList>
            <consortium name="The Broad Institute Genomics Platform"/>
            <consortium name="The Broad Institute Genome Sequencing Center for Infectious Disease"/>
            <person name="Wu L."/>
            <person name="Ma J."/>
        </authorList>
    </citation>
    <scope>NUCLEOTIDE SEQUENCE [LARGE SCALE GENOMIC DNA]</scope>
    <source>
        <strain evidence="3 4">DT55</strain>
    </source>
</reference>
<evidence type="ECO:0000313" key="3">
    <source>
        <dbReference type="EMBL" id="MFC7096323.1"/>
    </source>
</evidence>
<dbReference type="InterPro" id="IPR002347">
    <property type="entry name" value="SDR_fam"/>
</dbReference>
<dbReference type="GO" id="GO:0016491">
    <property type="term" value="F:oxidoreductase activity"/>
    <property type="evidence" value="ECO:0007669"/>
    <property type="project" value="UniProtKB-KW"/>
</dbReference>
<dbReference type="InterPro" id="IPR036291">
    <property type="entry name" value="NAD(P)-bd_dom_sf"/>
</dbReference>
<feature type="region of interest" description="Disordered" evidence="2">
    <location>
        <begin position="296"/>
        <end position="338"/>
    </location>
</feature>
<name>A0ABD5WUZ8_9EURY</name>
<evidence type="ECO:0000313" key="4">
    <source>
        <dbReference type="Proteomes" id="UP001596388"/>
    </source>
</evidence>
<evidence type="ECO:0000256" key="1">
    <source>
        <dbReference type="ARBA" id="ARBA00023002"/>
    </source>
</evidence>
<dbReference type="RefSeq" id="WP_276239204.1">
    <property type="nucleotide sequence ID" value="NZ_CP119989.1"/>
</dbReference>
<dbReference type="GeneID" id="79269790"/>
<dbReference type="EMBL" id="JBHTAG010000002">
    <property type="protein sequence ID" value="MFC7096323.1"/>
    <property type="molecule type" value="Genomic_DNA"/>
</dbReference>
<organism evidence="3 4">
    <name type="scientific">Halobaculum marinum</name>
    <dbReference type="NCBI Taxonomy" id="3031996"/>
    <lineage>
        <taxon>Archaea</taxon>
        <taxon>Methanobacteriati</taxon>
        <taxon>Methanobacteriota</taxon>
        <taxon>Stenosarchaea group</taxon>
        <taxon>Halobacteria</taxon>
        <taxon>Halobacteriales</taxon>
        <taxon>Haloferacaceae</taxon>
        <taxon>Halobaculum</taxon>
    </lineage>
</organism>
<comment type="caution">
    <text evidence="3">The sequence shown here is derived from an EMBL/GenBank/DDBJ whole genome shotgun (WGS) entry which is preliminary data.</text>
</comment>
<dbReference type="PANTHER" id="PTHR43157">
    <property type="entry name" value="PHOSPHATIDYLINOSITOL-GLYCAN BIOSYNTHESIS CLASS F PROTEIN-RELATED"/>
    <property type="match status" value="1"/>
</dbReference>
<keyword evidence="1" id="KW-0560">Oxidoreductase</keyword>
<sequence length="338" mass="36281">MTKFPEDVAGVGDDRIVGSTALVTGSTSGIGRETARALGRLGAHVIVHGRDDEQGREVVDAIEDAVNEGTAEFVRADFAKPDEVSRLADRTRKAAGDEGLDILVNNAGGYFREAQLTDLGVEYTFHVNHLGPYQLTAELLDDLADDARVVTTASDAHRGDQIDLDAVTTLDDFSSWRAYQRSKLANVQFAAELARRLWERDRSVTSNSFHPGAIPGSGFFRHLPGPLSSAASGLGRLPFVTTPADGAATAVYLAVSEEVADTSGRYFADLREKKPSTEAQDPRAMRRLWEASADLLGIDEPLAEERPSAEATADGDDVDTDEVDTDESDTTDASPTAE</sequence>
<dbReference type="Pfam" id="PF00106">
    <property type="entry name" value="adh_short"/>
    <property type="match status" value="1"/>
</dbReference>
<feature type="compositionally biased region" description="Acidic residues" evidence="2">
    <location>
        <begin position="313"/>
        <end position="330"/>
    </location>
</feature>